<accession>A0A6P0DB01</accession>
<gene>
    <name evidence="1" type="ORF">GUK36_03765</name>
</gene>
<evidence type="ECO:0000313" key="1">
    <source>
        <dbReference type="EMBL" id="NEK48541.1"/>
    </source>
</evidence>
<sequence>MDVDVIIGKEMEAPDVDGLSFIIIRNPRSGFSVILPLIRSRTRRGRSAMKASRIRGSQQNDPVYRGLLTTRGLAFERRVYHDRLATALLHDAHLTPRKQTRSEAGVKVMFKRGRCKDDPKTIDPSFIIVWDPENLEEVVLPQLPAMTVDEDTIAQFERVLGQST</sequence>
<protein>
    <submittedName>
        <fullName evidence="1">Uncharacterized protein</fullName>
    </submittedName>
</protein>
<proteinExistence type="predicted"/>
<dbReference type="Proteomes" id="UP000471409">
    <property type="component" value="Unassembled WGS sequence"/>
</dbReference>
<dbReference type="RefSeq" id="WP_131591083.1">
    <property type="nucleotide sequence ID" value="NZ_JAAXDU010000013.1"/>
</dbReference>
<name>A0A6P0DB01_RHILE</name>
<reference evidence="1 2" key="1">
    <citation type="submission" date="2020-01" db="EMBL/GenBank/DDBJ databases">
        <title>Rhizobium genotypes associated with high levels of biological nitrogen fixation by grain legumes in a temperate-maritime cropping system.</title>
        <authorList>
            <person name="Maluk M."/>
            <person name="Francesc Ferrando Molina F."/>
            <person name="Lopez Del Egido L."/>
            <person name="Lafos M."/>
            <person name="Langarica-Fuentes A."/>
            <person name="Gebre Yohannes G."/>
            <person name="Young M.W."/>
            <person name="Martin P."/>
            <person name="Gantlett R."/>
            <person name="Kenicer G."/>
            <person name="Hawes C."/>
            <person name="Begg G.S."/>
            <person name="Quilliam R.S."/>
            <person name="Squire G.R."/>
            <person name="Poole P.S."/>
            <person name="Young P.W."/>
            <person name="Iannetta P.M."/>
            <person name="James E.K."/>
        </authorList>
    </citation>
    <scope>NUCLEOTIDE SEQUENCE [LARGE SCALE GENOMIC DNA]</scope>
    <source>
        <strain evidence="1 2">JHI944</strain>
    </source>
</reference>
<organism evidence="1 2">
    <name type="scientific">Rhizobium leguminosarum</name>
    <dbReference type="NCBI Taxonomy" id="384"/>
    <lineage>
        <taxon>Bacteria</taxon>
        <taxon>Pseudomonadati</taxon>
        <taxon>Pseudomonadota</taxon>
        <taxon>Alphaproteobacteria</taxon>
        <taxon>Hyphomicrobiales</taxon>
        <taxon>Rhizobiaceae</taxon>
        <taxon>Rhizobium/Agrobacterium group</taxon>
        <taxon>Rhizobium</taxon>
    </lineage>
</organism>
<evidence type="ECO:0000313" key="2">
    <source>
        <dbReference type="Proteomes" id="UP000471409"/>
    </source>
</evidence>
<dbReference type="EMBL" id="WXXP01000002">
    <property type="protein sequence ID" value="NEK48541.1"/>
    <property type="molecule type" value="Genomic_DNA"/>
</dbReference>
<comment type="caution">
    <text evidence="1">The sequence shown here is derived from an EMBL/GenBank/DDBJ whole genome shotgun (WGS) entry which is preliminary data.</text>
</comment>
<dbReference type="AlphaFoldDB" id="A0A6P0DB01"/>